<dbReference type="OrthoDB" id="535847at2759"/>
<proteinExistence type="predicted"/>
<organism evidence="2 3">
    <name type="scientific">Chlamydomonas incerta</name>
    <dbReference type="NCBI Taxonomy" id="51695"/>
    <lineage>
        <taxon>Eukaryota</taxon>
        <taxon>Viridiplantae</taxon>
        <taxon>Chlorophyta</taxon>
        <taxon>core chlorophytes</taxon>
        <taxon>Chlorophyceae</taxon>
        <taxon>CS clade</taxon>
        <taxon>Chlamydomonadales</taxon>
        <taxon>Chlamydomonadaceae</taxon>
        <taxon>Chlamydomonas</taxon>
    </lineage>
</organism>
<keyword evidence="3" id="KW-1185">Reference proteome</keyword>
<evidence type="ECO:0000256" key="1">
    <source>
        <dbReference type="SAM" id="SignalP"/>
    </source>
</evidence>
<keyword evidence="1" id="KW-0732">Signal</keyword>
<dbReference type="Proteomes" id="UP000650467">
    <property type="component" value="Unassembled WGS sequence"/>
</dbReference>
<dbReference type="AlphaFoldDB" id="A0A835SGI8"/>
<comment type="caution">
    <text evidence="2">The sequence shown here is derived from an EMBL/GenBank/DDBJ whole genome shotgun (WGS) entry which is preliminary data.</text>
</comment>
<dbReference type="EMBL" id="JAEHOC010000045">
    <property type="protein sequence ID" value="KAG2426817.1"/>
    <property type="molecule type" value="Genomic_DNA"/>
</dbReference>
<reference evidence="2" key="1">
    <citation type="journal article" date="2020" name="bioRxiv">
        <title>Comparative genomics of Chlamydomonas.</title>
        <authorList>
            <person name="Craig R.J."/>
            <person name="Hasan A.R."/>
            <person name="Ness R.W."/>
            <person name="Keightley P.D."/>
        </authorList>
    </citation>
    <scope>NUCLEOTIDE SEQUENCE</scope>
    <source>
        <strain evidence="2">SAG 7.73</strain>
    </source>
</reference>
<feature type="signal peptide" evidence="1">
    <location>
        <begin position="1"/>
        <end position="19"/>
    </location>
</feature>
<feature type="chain" id="PRO_5032897974" evidence="1">
    <location>
        <begin position="20"/>
        <end position="136"/>
    </location>
</feature>
<evidence type="ECO:0000313" key="3">
    <source>
        <dbReference type="Proteomes" id="UP000650467"/>
    </source>
</evidence>
<name>A0A835SGI8_CHLIN</name>
<sequence length="136" mass="14298">MRGIVSAVLLAFAAVAAFADCPDSYWDCLIRVESGGGLVPSGGGLVYGNCWRGWKCRPCDSNDATNATYILDKCNLQVIECGGRCEAYADLPNCCNGAAARCGSLESPEQVASACAGTTPLRAASTAAWRRLQARR</sequence>
<protein>
    <submittedName>
        <fullName evidence="2">Uncharacterized protein</fullName>
    </submittedName>
</protein>
<accession>A0A835SGI8</accession>
<gene>
    <name evidence="2" type="ORF">HXX76_012869</name>
</gene>
<evidence type="ECO:0000313" key="2">
    <source>
        <dbReference type="EMBL" id="KAG2426817.1"/>
    </source>
</evidence>